<dbReference type="SMART" id="SM00612">
    <property type="entry name" value="Kelch"/>
    <property type="match status" value="1"/>
</dbReference>
<dbReference type="SUPFAM" id="SSF50965">
    <property type="entry name" value="Galactose oxidase, central domain"/>
    <property type="match status" value="1"/>
</dbReference>
<evidence type="ECO:0000256" key="11">
    <source>
        <dbReference type="ARBA" id="ARBA00029750"/>
    </source>
</evidence>
<evidence type="ECO:0000256" key="4">
    <source>
        <dbReference type="ARBA" id="ARBA00012155"/>
    </source>
</evidence>
<dbReference type="EC" id="2.1.1.290" evidence="5"/>
<dbReference type="InterPro" id="IPR006652">
    <property type="entry name" value="Kelch_1"/>
</dbReference>
<reference evidence="14 15" key="1">
    <citation type="journal article" date="2011" name="Proc. Natl. Acad. Sci. U.S.A.">
        <title>Evolutionary erosion of yeast sex chromosomes by mating-type switching accidents.</title>
        <authorList>
            <person name="Gordon J.L."/>
            <person name="Armisen D."/>
            <person name="Proux-Wera E."/>
            <person name="Oheigeartaigh S.S."/>
            <person name="Byrne K.P."/>
            <person name="Wolfe K.H."/>
        </authorList>
    </citation>
    <scope>NUCLEOTIDE SEQUENCE [LARGE SCALE GENOMIC DNA]</scope>
    <source>
        <strain evidence="15">ATCC MYA-139 / BCRC 22969 / CBS 8797 / CCRC 22969 / KCTC 17520 / NBRC 10181 / NCYC 3082</strain>
    </source>
</reference>
<evidence type="ECO:0000256" key="12">
    <source>
        <dbReference type="ARBA" id="ARBA00030847"/>
    </source>
</evidence>
<dbReference type="PANTHER" id="PTHR46529">
    <property type="entry name" value="TRNA WYBUTOSINE-SYNTHESIZING PROTEIN 4"/>
    <property type="match status" value="1"/>
</dbReference>
<dbReference type="Gene3D" id="2.120.10.80">
    <property type="entry name" value="Kelch-type beta propeller"/>
    <property type="match status" value="1"/>
</dbReference>
<reference evidence="15" key="2">
    <citation type="submission" date="2012-08" db="EMBL/GenBank/DDBJ databases">
        <title>Genome sequence of Kazachstania naganishii.</title>
        <authorList>
            <person name="Gordon J.L."/>
            <person name="Armisen D."/>
            <person name="Proux-Wera E."/>
            <person name="OhEigeartaigh S.S."/>
            <person name="Byrne K.P."/>
            <person name="Wolfe K.H."/>
        </authorList>
    </citation>
    <scope>NUCLEOTIDE SEQUENCE [LARGE SCALE GENOMIC DNA]</scope>
    <source>
        <strain evidence="15">ATCC MYA-139 / BCRC 22969 / CBS 8797 / CCRC 22969 / KCTC 17520 / NBRC 10181 / NCYC 3082</strain>
    </source>
</reference>
<evidence type="ECO:0000313" key="15">
    <source>
        <dbReference type="Proteomes" id="UP000006310"/>
    </source>
</evidence>
<dbReference type="PANTHER" id="PTHR46529:SF1">
    <property type="entry name" value="TRNA WYBUTOSINE-SYNTHESIZING PROTEIN 4"/>
    <property type="match status" value="1"/>
</dbReference>
<dbReference type="GeneID" id="34523442"/>
<evidence type="ECO:0000256" key="7">
    <source>
        <dbReference type="ARBA" id="ARBA00022603"/>
    </source>
</evidence>
<evidence type="ECO:0000313" key="14">
    <source>
        <dbReference type="EMBL" id="CCK67807.1"/>
    </source>
</evidence>
<evidence type="ECO:0000256" key="2">
    <source>
        <dbReference type="ARBA" id="ARBA00004797"/>
    </source>
</evidence>
<evidence type="ECO:0000256" key="5">
    <source>
        <dbReference type="ARBA" id="ARBA00012779"/>
    </source>
</evidence>
<protein>
    <recommendedName>
        <fullName evidence="6">tRNA wybutosine-synthesizing protein 4</fullName>
        <ecNumber evidence="5">2.1.1.290</ecNumber>
        <ecNumber evidence="4">2.3.1.231</ecNumber>
    </recommendedName>
    <alternativeName>
        <fullName evidence="12">tRNA(Phe) (7-(3-amino-3-(methoxycarbonyl)propyl)wyosine(37)-N)-methoxycarbonyltransferase</fullName>
    </alternativeName>
    <alternativeName>
        <fullName evidence="11">tRNA(Phe) (7-(3-amino-3-carboxypropyl)wyosine(37)-O)-methyltransferase</fullName>
    </alternativeName>
</protein>
<keyword evidence="9" id="KW-0949">S-adenosyl-L-methionine</keyword>
<dbReference type="EMBL" id="HE978314">
    <property type="protein sequence ID" value="CCK67807.1"/>
    <property type="molecule type" value="Genomic_DNA"/>
</dbReference>
<proteinExistence type="inferred from homology"/>
<dbReference type="GO" id="GO:0030488">
    <property type="term" value="P:tRNA methylation"/>
    <property type="evidence" value="ECO:0007669"/>
    <property type="project" value="EnsemblFungi"/>
</dbReference>
<evidence type="ECO:0000256" key="3">
    <source>
        <dbReference type="ARBA" id="ARBA00010703"/>
    </source>
</evidence>
<dbReference type="GO" id="GO:0008175">
    <property type="term" value="F:tRNA methyltransferase activity"/>
    <property type="evidence" value="ECO:0007669"/>
    <property type="project" value="EnsemblFungi"/>
</dbReference>
<name>J7RSZ5_HUIN7</name>
<dbReference type="InterPro" id="IPR007213">
    <property type="entry name" value="Ppm1/Ppm2/Tcmp"/>
</dbReference>
<comment type="pathway">
    <text evidence="2">tRNA modification; wybutosine-tRNA(Phe) biosynthesis.</text>
</comment>
<organism evidence="14 15">
    <name type="scientific">Huiozyma naganishii (strain ATCC MYA-139 / BCRC 22969 / CBS 8797 / KCTC 17520 / NBRC 10181 / NCYC 3082 / Yp74L-3)</name>
    <name type="common">Yeast</name>
    <name type="synonym">Kazachstania naganishii</name>
    <dbReference type="NCBI Taxonomy" id="1071383"/>
    <lineage>
        <taxon>Eukaryota</taxon>
        <taxon>Fungi</taxon>
        <taxon>Dikarya</taxon>
        <taxon>Ascomycota</taxon>
        <taxon>Saccharomycotina</taxon>
        <taxon>Saccharomycetes</taxon>
        <taxon>Saccharomycetales</taxon>
        <taxon>Saccharomycetaceae</taxon>
        <taxon>Huiozyma</taxon>
    </lineage>
</organism>
<keyword evidence="8" id="KW-0808">Transferase</keyword>
<dbReference type="Proteomes" id="UP000006310">
    <property type="component" value="Chromosome 1"/>
</dbReference>
<keyword evidence="7" id="KW-0489">Methyltransferase</keyword>
<keyword evidence="15" id="KW-1185">Reference proteome</keyword>
<accession>J7RSZ5</accession>
<evidence type="ECO:0000256" key="8">
    <source>
        <dbReference type="ARBA" id="ARBA00022679"/>
    </source>
</evidence>
<dbReference type="EC" id="2.3.1.231" evidence="4"/>
<dbReference type="InterPro" id="IPR015915">
    <property type="entry name" value="Kelch-typ_b-propeller"/>
</dbReference>
<dbReference type="UniPathway" id="UPA00375"/>
<comment type="catalytic activity">
    <reaction evidence="1">
        <text>7-[(3S)-3-amino-3-carboxypropyl]wyosine(37) in tRNA(Phe) + S-adenosyl-L-methionine = 7-[(3S)-(3-amino-3-methoxycarbonyl)propyl]wyosine(37) in tRNA(Phe) + S-adenosyl-L-homocysteine</text>
        <dbReference type="Rhea" id="RHEA:36903"/>
        <dbReference type="Rhea" id="RHEA-COMP:10379"/>
        <dbReference type="Rhea" id="RHEA-COMP:11844"/>
        <dbReference type="ChEBI" id="CHEBI:57856"/>
        <dbReference type="ChEBI" id="CHEBI:59789"/>
        <dbReference type="ChEBI" id="CHEBI:73543"/>
        <dbReference type="ChEBI" id="CHEBI:74275"/>
        <dbReference type="EC" id="2.1.1.290"/>
    </reaction>
</comment>
<dbReference type="Pfam" id="PF13418">
    <property type="entry name" value="Beta-prop_TYW4"/>
    <property type="match status" value="1"/>
</dbReference>
<dbReference type="RefSeq" id="XP_022462053.1">
    <property type="nucleotide sequence ID" value="XM_022611215.1"/>
</dbReference>
<comment type="catalytic activity">
    <reaction evidence="13">
        <text>7-[(3S)-(3-amino-3-methoxycarbonyl)propyl]wyosine(37) in tRNA(Phe) + S-adenosyl-L-methionine + CO2 = wybutosine(37) in tRNA(Phe) + S-adenosyl-L-homocysteine + 2 H(+)</text>
        <dbReference type="Rhea" id="RHEA:37119"/>
        <dbReference type="Rhea" id="RHEA-COMP:11844"/>
        <dbReference type="Rhea" id="RHEA-COMP:11847"/>
        <dbReference type="ChEBI" id="CHEBI:15378"/>
        <dbReference type="ChEBI" id="CHEBI:16526"/>
        <dbReference type="ChEBI" id="CHEBI:57856"/>
        <dbReference type="ChEBI" id="CHEBI:59789"/>
        <dbReference type="ChEBI" id="CHEBI:73544"/>
        <dbReference type="ChEBI" id="CHEBI:74275"/>
        <dbReference type="EC" id="2.3.1.231"/>
    </reaction>
</comment>
<comment type="similarity">
    <text evidence="3">Belongs to the methyltransferase superfamily. LCMT family.</text>
</comment>
<evidence type="ECO:0000256" key="13">
    <source>
        <dbReference type="ARBA" id="ARBA00049250"/>
    </source>
</evidence>
<dbReference type="KEGG" id="kng:KNAG_0A01180"/>
<dbReference type="InterPro" id="IPR011043">
    <property type="entry name" value="Gal_Oxase/kelch_b-propeller"/>
</dbReference>
<dbReference type="Pfam" id="PF04072">
    <property type="entry name" value="LCM"/>
    <property type="match status" value="1"/>
</dbReference>
<dbReference type="OrthoDB" id="47172at2759"/>
<evidence type="ECO:0000256" key="6">
    <source>
        <dbReference type="ARBA" id="ARBA00018045"/>
    </source>
</evidence>
<dbReference type="OMA" id="FCILEQF"/>
<sequence length="676" mass="76063">MSNPLTNPVLVVSKKERGRAYADLAVQGTNNSSIASKRSVEALYLPRLVHGTNKEYFKYFVPKAIKRSPCINRGYWLRLHAIRSRLNVIRSEFPNNKLLIVNLGCGFDPLPFEFLDYGNHNTSPFHEKTHFLDIDYSHLLRNKVEIISKTPELLNIIGPNESSLTDCYTSSKYCAVPCDLNNSASYEQLLATQPLLQNTDVIKVFIAEVSLAYMTAQKADQIISMSSRVEKSHFLLMEQIIPQGPSDPFAKQMLKHFKKNDSPLQTVNKYQTVDLQLERFKRNGFPNVDACDLLSLWDAVESKLKEEIETIQPFDELEEFQLFAHHYLLLHGCNHASVSQISTTPYDVGEQNLAAAKGFVISPYGQLKMSFGSAVITSDKRVLYFGGSTPARVNHILEMTVQDLDSFVTKRQKPNDLPDARTCHTWTKLGNGKVLLVGGRNAPHRPYNDIWIYDTEHNLWEQKTSLPYPRFRHCTAQVDENCVLIYGGSSTLSVTPFNICDVKNGTVTVPEGSAVLKCLASSAMDRHPALNEYVILGGYDKESVSVSDELVVIELATDHVIRVLRRFKNPLFQRYGSKMKFIDNKRVVIVGGSSPSSVFNTHNTIVLVDVETGQIKSIPIPDHIWQDHQLLFVGFELEFLPESRELIVIGGGATCYGFGQVYNTTLRIELPALDAL</sequence>
<dbReference type="Gene3D" id="3.40.50.150">
    <property type="entry name" value="Vaccinia Virus protein VP39"/>
    <property type="match status" value="1"/>
</dbReference>
<dbReference type="SUPFAM" id="SSF53335">
    <property type="entry name" value="S-adenosyl-L-methionine-dependent methyltransferases"/>
    <property type="match status" value="1"/>
</dbReference>
<evidence type="ECO:0000256" key="9">
    <source>
        <dbReference type="ARBA" id="ARBA00022691"/>
    </source>
</evidence>
<evidence type="ECO:0000256" key="10">
    <source>
        <dbReference type="ARBA" id="ARBA00022694"/>
    </source>
</evidence>
<gene>
    <name evidence="14" type="primary">KNAG0A01180</name>
    <name evidence="14" type="ordered locus">KNAG_0A01180</name>
</gene>
<dbReference type="InterPro" id="IPR029063">
    <property type="entry name" value="SAM-dependent_MTases_sf"/>
</dbReference>
<dbReference type="AlphaFoldDB" id="J7RSZ5"/>
<evidence type="ECO:0000256" key="1">
    <source>
        <dbReference type="ARBA" id="ARBA00001806"/>
    </source>
</evidence>
<keyword evidence="10" id="KW-0819">tRNA processing</keyword>
<dbReference type="eggNOG" id="KOG2918">
    <property type="taxonomic scope" value="Eukaryota"/>
</dbReference>
<dbReference type="GO" id="GO:0031591">
    <property type="term" value="P:wybutosine biosynthetic process"/>
    <property type="evidence" value="ECO:0007669"/>
    <property type="project" value="EnsemblFungi"/>
</dbReference>
<dbReference type="STRING" id="1071383.J7RSZ5"/>
<dbReference type="HOGENOM" id="CLU_002761_0_0_1"/>